<evidence type="ECO:0000313" key="2">
    <source>
        <dbReference type="EMBL" id="CAA9250746.1"/>
    </source>
</evidence>
<accession>A0A6J4IHC3</accession>
<organism evidence="2">
    <name type="scientific">uncultured Arthrobacter sp</name>
    <dbReference type="NCBI Taxonomy" id="114050"/>
    <lineage>
        <taxon>Bacteria</taxon>
        <taxon>Bacillati</taxon>
        <taxon>Actinomycetota</taxon>
        <taxon>Actinomycetes</taxon>
        <taxon>Micrococcales</taxon>
        <taxon>Micrococcaceae</taxon>
        <taxon>Arthrobacter</taxon>
        <taxon>environmental samples</taxon>
    </lineage>
</organism>
<dbReference type="AlphaFoldDB" id="A0A6J4IHC3"/>
<feature type="non-terminal residue" evidence="2">
    <location>
        <position position="1"/>
    </location>
</feature>
<dbReference type="EMBL" id="CADCTE010000121">
    <property type="protein sequence ID" value="CAA9250746.1"/>
    <property type="molecule type" value="Genomic_DNA"/>
</dbReference>
<evidence type="ECO:0000256" key="1">
    <source>
        <dbReference type="SAM" id="MobiDB-lite"/>
    </source>
</evidence>
<name>A0A6J4IHC3_9MICC</name>
<reference evidence="2" key="1">
    <citation type="submission" date="2020-02" db="EMBL/GenBank/DDBJ databases">
        <authorList>
            <person name="Meier V. D."/>
        </authorList>
    </citation>
    <scope>NUCLEOTIDE SEQUENCE</scope>
    <source>
        <strain evidence="2">AVDCRST_MAG83</strain>
    </source>
</reference>
<feature type="region of interest" description="Disordered" evidence="1">
    <location>
        <begin position="1"/>
        <end position="38"/>
    </location>
</feature>
<proteinExistence type="predicted"/>
<protein>
    <submittedName>
        <fullName evidence="2">Uncharacterized protein</fullName>
    </submittedName>
</protein>
<feature type="non-terminal residue" evidence="2">
    <location>
        <position position="38"/>
    </location>
</feature>
<sequence>ARRRETGPDWSAVPEPVGRAPVRRHRMRGESPALRAGV</sequence>
<gene>
    <name evidence="2" type="ORF">AVDCRST_MAG83-2612</name>
</gene>